<keyword evidence="1" id="KW-0677">Repeat</keyword>
<dbReference type="RefSeq" id="WP_209144755.1">
    <property type="nucleotide sequence ID" value="NZ_JAGHKP010000001.1"/>
</dbReference>
<dbReference type="PANTHER" id="PTHR44943">
    <property type="entry name" value="CELLULOSE SYNTHASE OPERON PROTEIN C"/>
    <property type="match status" value="1"/>
</dbReference>
<dbReference type="InterPro" id="IPR011990">
    <property type="entry name" value="TPR-like_helical_dom_sf"/>
</dbReference>
<evidence type="ECO:0000256" key="4">
    <source>
        <dbReference type="SAM" id="Phobius"/>
    </source>
</evidence>
<gene>
    <name evidence="5" type="ORF">J7I43_07325</name>
</gene>
<dbReference type="Pfam" id="PF00515">
    <property type="entry name" value="TPR_1"/>
    <property type="match status" value="1"/>
</dbReference>
<feature type="transmembrane region" description="Helical" evidence="4">
    <location>
        <begin position="310"/>
        <end position="330"/>
    </location>
</feature>
<keyword evidence="2 3" id="KW-0802">TPR repeat</keyword>
<dbReference type="EMBL" id="JAGHKP010000001">
    <property type="protein sequence ID" value="MBO9152014.1"/>
    <property type="molecule type" value="Genomic_DNA"/>
</dbReference>
<feature type="transmembrane region" description="Helical" evidence="4">
    <location>
        <begin position="365"/>
        <end position="385"/>
    </location>
</feature>
<dbReference type="Gene3D" id="1.25.40.10">
    <property type="entry name" value="Tetratricopeptide repeat domain"/>
    <property type="match status" value="2"/>
</dbReference>
<evidence type="ECO:0000256" key="3">
    <source>
        <dbReference type="PROSITE-ProRule" id="PRU00339"/>
    </source>
</evidence>
<evidence type="ECO:0000256" key="1">
    <source>
        <dbReference type="ARBA" id="ARBA00022737"/>
    </source>
</evidence>
<dbReference type="Pfam" id="PF14559">
    <property type="entry name" value="TPR_19"/>
    <property type="match status" value="1"/>
</dbReference>
<feature type="transmembrane region" description="Helical" evidence="4">
    <location>
        <begin position="336"/>
        <end position="353"/>
    </location>
</feature>
<keyword evidence="4" id="KW-0472">Membrane</keyword>
<dbReference type="SMART" id="SM00028">
    <property type="entry name" value="TPR"/>
    <property type="match status" value="5"/>
</dbReference>
<accession>A0ABS3YBH5</accession>
<evidence type="ECO:0000256" key="2">
    <source>
        <dbReference type="ARBA" id="ARBA00022803"/>
    </source>
</evidence>
<reference evidence="6" key="1">
    <citation type="submission" date="2021-03" db="EMBL/GenBank/DDBJ databases">
        <title>Assistant Professor.</title>
        <authorList>
            <person name="Huq M.A."/>
        </authorList>
    </citation>
    <scope>NUCLEOTIDE SEQUENCE [LARGE SCALE GENOMIC DNA]</scope>
    <source>
        <strain evidence="6">MAH-28</strain>
    </source>
</reference>
<dbReference type="InterPro" id="IPR051685">
    <property type="entry name" value="Ycf3/AcsC/BcsC/TPR_MFPF"/>
</dbReference>
<feature type="transmembrane region" description="Helical" evidence="4">
    <location>
        <begin position="268"/>
        <end position="289"/>
    </location>
</feature>
<dbReference type="Proteomes" id="UP000679126">
    <property type="component" value="Unassembled WGS sequence"/>
</dbReference>
<organism evidence="5 6">
    <name type="scientific">Chitinophaga chungangae</name>
    <dbReference type="NCBI Taxonomy" id="2821488"/>
    <lineage>
        <taxon>Bacteria</taxon>
        <taxon>Pseudomonadati</taxon>
        <taxon>Bacteroidota</taxon>
        <taxon>Chitinophagia</taxon>
        <taxon>Chitinophagales</taxon>
        <taxon>Chitinophagaceae</taxon>
        <taxon>Chitinophaga</taxon>
    </lineage>
</organism>
<keyword evidence="4" id="KW-0812">Transmembrane</keyword>
<protein>
    <submittedName>
        <fullName evidence="5">Tetratricopeptide repeat protein</fullName>
    </submittedName>
</protein>
<feature type="repeat" description="TPR" evidence="3">
    <location>
        <begin position="172"/>
        <end position="205"/>
    </location>
</feature>
<dbReference type="PROSITE" id="PS50005">
    <property type="entry name" value="TPR"/>
    <property type="match status" value="1"/>
</dbReference>
<name>A0ABS3YBH5_9BACT</name>
<comment type="caution">
    <text evidence="5">The sequence shown here is derived from an EMBL/GenBank/DDBJ whole genome shotgun (WGS) entry which is preliminary data.</text>
</comment>
<sequence length="412" mass="46820">MNQDLYRRAAILVERGKYKEAAFILSDLLAHEPQNPEILDLFSEVKLQTGEPETALEMITSAIGLNPEKDHLFHQRARIHLEKYDFRSAGDDLEEAVRLNPLFAGHFALYALVSVNMQLYRKALELADKALEQDPQNTLAMNARHIAYRQLRYREEAETAIMDAFSHDPENELTHANKGWSLLEQKKPREALAHFREALRINPSYGYALAGMKLATNTQYWPYRALRAFTGWLQSSSELNKNLVPLSFLLPLTAVFLLSLKYKGMQPYWMMLVFTILAIFSTHLLYVPVWNFFMLMHAGGKQLLTKKETAAARLAGSCLLTGLLGLAGYLVALNPLMLAIYMVFISLLLPLHINISVQRGKMRKYAEAVVSIALGISVMAAAVVMRDTVNLFTLAFFAWTFYLRLSLMKRAK</sequence>
<evidence type="ECO:0000313" key="5">
    <source>
        <dbReference type="EMBL" id="MBO9152014.1"/>
    </source>
</evidence>
<dbReference type="PANTHER" id="PTHR44943:SF4">
    <property type="entry name" value="TPR REPEAT-CONTAINING PROTEIN MJ0798"/>
    <property type="match status" value="1"/>
</dbReference>
<evidence type="ECO:0000313" key="6">
    <source>
        <dbReference type="Proteomes" id="UP000679126"/>
    </source>
</evidence>
<keyword evidence="4" id="KW-1133">Transmembrane helix</keyword>
<dbReference type="SUPFAM" id="SSF48452">
    <property type="entry name" value="TPR-like"/>
    <property type="match status" value="1"/>
</dbReference>
<dbReference type="InterPro" id="IPR019734">
    <property type="entry name" value="TPR_rpt"/>
</dbReference>
<keyword evidence="6" id="KW-1185">Reference proteome</keyword>
<feature type="transmembrane region" description="Helical" evidence="4">
    <location>
        <begin position="391"/>
        <end position="407"/>
    </location>
</feature>
<proteinExistence type="predicted"/>